<dbReference type="CDD" id="cd04301">
    <property type="entry name" value="NAT_SF"/>
    <property type="match status" value="1"/>
</dbReference>
<dbReference type="PANTHER" id="PTHR47237">
    <property type="entry name" value="SLL0310 PROTEIN"/>
    <property type="match status" value="1"/>
</dbReference>
<dbReference type="GO" id="GO:0016747">
    <property type="term" value="F:acyltransferase activity, transferring groups other than amino-acyl groups"/>
    <property type="evidence" value="ECO:0007669"/>
    <property type="project" value="InterPro"/>
</dbReference>
<dbReference type="InterPro" id="IPR052729">
    <property type="entry name" value="Acyl/Acetyltrans_Enzymes"/>
</dbReference>
<dbReference type="PROSITE" id="PS51186">
    <property type="entry name" value="GNAT"/>
    <property type="match status" value="1"/>
</dbReference>
<dbReference type="SUPFAM" id="SSF55729">
    <property type="entry name" value="Acyl-CoA N-acyltransferases (Nat)"/>
    <property type="match status" value="1"/>
</dbReference>
<proteinExistence type="predicted"/>
<dbReference type="Gene3D" id="3.40.630.90">
    <property type="match status" value="1"/>
</dbReference>
<dbReference type="RefSeq" id="WP_065835494.1">
    <property type="nucleotide sequence ID" value="NZ_LGSI01000067.1"/>
</dbReference>
<dbReference type="PANTHER" id="PTHR47237:SF2">
    <property type="entry name" value="BLL4206 PROTEIN"/>
    <property type="match status" value="1"/>
</dbReference>
<gene>
    <name evidence="2" type="ORF">AFK24_23465</name>
</gene>
<dbReference type="Pfam" id="PF13508">
    <property type="entry name" value="Acetyltransf_7"/>
    <property type="match status" value="1"/>
</dbReference>
<dbReference type="InterPro" id="IPR041496">
    <property type="entry name" value="YitH/HolE_GNAT"/>
</dbReference>
<dbReference type="Pfam" id="PF18014">
    <property type="entry name" value="Acetyltransf_18"/>
    <property type="match status" value="1"/>
</dbReference>
<organism evidence="2 3">
    <name type="scientific">Pseudomonas syringae</name>
    <dbReference type="NCBI Taxonomy" id="317"/>
    <lineage>
        <taxon>Bacteria</taxon>
        <taxon>Pseudomonadati</taxon>
        <taxon>Pseudomonadota</taxon>
        <taxon>Gammaproteobacteria</taxon>
        <taxon>Pseudomonadales</taxon>
        <taxon>Pseudomonadaceae</taxon>
        <taxon>Pseudomonas</taxon>
    </lineage>
</organism>
<evidence type="ECO:0000259" key="1">
    <source>
        <dbReference type="PROSITE" id="PS51186"/>
    </source>
</evidence>
<evidence type="ECO:0000313" key="3">
    <source>
        <dbReference type="Proteomes" id="UP000093104"/>
    </source>
</evidence>
<dbReference type="InterPro" id="IPR016181">
    <property type="entry name" value="Acyl_CoA_acyltransferase"/>
</dbReference>
<name>A0A1C7YZT0_PSESX</name>
<feature type="domain" description="N-acetyltransferase" evidence="1">
    <location>
        <begin position="10"/>
        <end position="149"/>
    </location>
</feature>
<dbReference type="Proteomes" id="UP000093104">
    <property type="component" value="Unassembled WGS sequence"/>
</dbReference>
<sequence length="287" mass="30031">MSTTLPHVAVRLRPMIDADLIAAHALSQKLKWPHRLEDWQFMHSVSKGFVAEDEQGIFATAFCCLQGDFSTVGLVIVADERQGQGVGRKMMNLALEASAGTTATLAATAAGTPLYVSQGFVAYNQLHQYQGTVPAGVVTSELEPGVTLRLLDSHDHAALLALASAATGMDRQPVMSGILSIGEVICGVEQDGELIGFAVLRPFGRGSCVGPVIAETSRQARAMISSLLQGAAGCFVRIDVTQNSGLGGWLETFGFTDVGAAVQMSRGPAPKGSSASEQFAVVTQALG</sequence>
<comment type="caution">
    <text evidence="2">The sequence shown here is derived from an EMBL/GenBank/DDBJ whole genome shotgun (WGS) entry which is preliminary data.</text>
</comment>
<protein>
    <recommendedName>
        <fullName evidence="1">N-acetyltransferase domain-containing protein</fullName>
    </recommendedName>
</protein>
<accession>A0A1C7YZT0</accession>
<evidence type="ECO:0000313" key="2">
    <source>
        <dbReference type="EMBL" id="OCR22729.1"/>
    </source>
</evidence>
<dbReference type="AlphaFoldDB" id="A0A1C7YZT0"/>
<dbReference type="OrthoDB" id="510731at2"/>
<dbReference type="InterPro" id="IPR000182">
    <property type="entry name" value="GNAT_dom"/>
</dbReference>
<reference evidence="2 3" key="1">
    <citation type="submission" date="2015-07" db="EMBL/GenBank/DDBJ databases">
        <title>Draft genome sequence of a diazotrophic, plant growth-promoting rhizobacterium of the Pseudomonas syringae complex.</title>
        <authorList>
            <person name="Patten C.L."/>
            <person name="Jeong H."/>
        </authorList>
    </citation>
    <scope>NUCLEOTIDE SEQUENCE [LARGE SCALE GENOMIC DNA]</scope>
    <source>
        <strain evidence="2 3">GR12-2</strain>
    </source>
</reference>
<dbReference type="Gene3D" id="3.40.630.30">
    <property type="match status" value="1"/>
</dbReference>
<dbReference type="EMBL" id="LGSI01000067">
    <property type="protein sequence ID" value="OCR22729.1"/>
    <property type="molecule type" value="Genomic_DNA"/>
</dbReference>